<evidence type="ECO:0000313" key="2">
    <source>
        <dbReference type="Proteomes" id="UP000558488"/>
    </source>
</evidence>
<dbReference type="AlphaFoldDB" id="A0A7J7XV31"/>
<evidence type="ECO:0000313" key="1">
    <source>
        <dbReference type="EMBL" id="KAF6353515.1"/>
    </source>
</evidence>
<protein>
    <submittedName>
        <fullName evidence="1">Uncharacterized protein</fullName>
    </submittedName>
</protein>
<keyword evidence="2" id="KW-1185">Reference proteome</keyword>
<proteinExistence type="predicted"/>
<comment type="caution">
    <text evidence="1">The sequence shown here is derived from an EMBL/GenBank/DDBJ whole genome shotgun (WGS) entry which is preliminary data.</text>
</comment>
<dbReference type="Proteomes" id="UP000558488">
    <property type="component" value="Unassembled WGS sequence"/>
</dbReference>
<reference evidence="1 2" key="1">
    <citation type="journal article" date="2020" name="Nature">
        <title>Six reference-quality genomes reveal evolution of bat adaptations.</title>
        <authorList>
            <person name="Jebb D."/>
            <person name="Huang Z."/>
            <person name="Pippel M."/>
            <person name="Hughes G.M."/>
            <person name="Lavrichenko K."/>
            <person name="Devanna P."/>
            <person name="Winkler S."/>
            <person name="Jermiin L.S."/>
            <person name="Skirmuntt E.C."/>
            <person name="Katzourakis A."/>
            <person name="Burkitt-Gray L."/>
            <person name="Ray D.A."/>
            <person name="Sullivan K.A.M."/>
            <person name="Roscito J.G."/>
            <person name="Kirilenko B.M."/>
            <person name="Davalos L.M."/>
            <person name="Corthals A.P."/>
            <person name="Power M.L."/>
            <person name="Jones G."/>
            <person name="Ransome R.D."/>
            <person name="Dechmann D.K.N."/>
            <person name="Locatelli A.G."/>
            <person name="Puechmaille S.J."/>
            <person name="Fedrigo O."/>
            <person name="Jarvis E.D."/>
            <person name="Hiller M."/>
            <person name="Vernes S.C."/>
            <person name="Myers E.W."/>
            <person name="Teeling E.C."/>
        </authorList>
    </citation>
    <scope>NUCLEOTIDE SEQUENCE [LARGE SCALE GENOMIC DNA]</scope>
    <source>
        <strain evidence="1">MPipKuh1</strain>
        <tissue evidence="1">Flight muscle</tissue>
    </source>
</reference>
<gene>
    <name evidence="1" type="ORF">mPipKuh1_010474</name>
</gene>
<dbReference type="EMBL" id="JACAGB010000007">
    <property type="protein sequence ID" value="KAF6353515.1"/>
    <property type="molecule type" value="Genomic_DNA"/>
</dbReference>
<sequence>MSSKRLDRKDIRQRYTSFYCVSFTLLGFADVAFLQTEGKTFHQQKARTLSPWGSGTDLQYPGGLPACTGCSIPSTACAFFPSTRTFSRISHVRPQNKAINLRRNHSIFPDHNGMKLEINYKTKTHKSVEIKQHATKQSMGQGT</sequence>
<name>A0A7J7XV31_PIPKU</name>
<organism evidence="1 2">
    <name type="scientific">Pipistrellus kuhlii</name>
    <name type="common">Kuhl's pipistrelle</name>
    <dbReference type="NCBI Taxonomy" id="59472"/>
    <lineage>
        <taxon>Eukaryota</taxon>
        <taxon>Metazoa</taxon>
        <taxon>Chordata</taxon>
        <taxon>Craniata</taxon>
        <taxon>Vertebrata</taxon>
        <taxon>Euteleostomi</taxon>
        <taxon>Mammalia</taxon>
        <taxon>Eutheria</taxon>
        <taxon>Laurasiatheria</taxon>
        <taxon>Chiroptera</taxon>
        <taxon>Yangochiroptera</taxon>
        <taxon>Vespertilionidae</taxon>
        <taxon>Pipistrellus</taxon>
    </lineage>
</organism>
<accession>A0A7J7XV31</accession>